<dbReference type="InterPro" id="IPR015943">
    <property type="entry name" value="WD40/YVTN_repeat-like_dom_sf"/>
</dbReference>
<dbReference type="STRING" id="4829.A0A168ME62"/>
<dbReference type="Gene3D" id="2.130.10.10">
    <property type="entry name" value="YVTN repeat-like/Quinoprotein amine dehydrogenase"/>
    <property type="match status" value="1"/>
</dbReference>
<evidence type="ECO:0000313" key="5">
    <source>
        <dbReference type="Proteomes" id="UP000078561"/>
    </source>
</evidence>
<proteinExistence type="predicted"/>
<protein>
    <submittedName>
        <fullName evidence="4">Uncharacterized protein</fullName>
    </submittedName>
</protein>
<keyword evidence="2" id="KW-0677">Repeat</keyword>
<keyword evidence="1" id="KW-0853">WD repeat</keyword>
<keyword evidence="5" id="KW-1185">Reference proteome</keyword>
<organism evidence="4">
    <name type="scientific">Absidia glauca</name>
    <name type="common">Pin mould</name>
    <dbReference type="NCBI Taxonomy" id="4829"/>
    <lineage>
        <taxon>Eukaryota</taxon>
        <taxon>Fungi</taxon>
        <taxon>Fungi incertae sedis</taxon>
        <taxon>Mucoromycota</taxon>
        <taxon>Mucoromycotina</taxon>
        <taxon>Mucoromycetes</taxon>
        <taxon>Mucorales</taxon>
        <taxon>Cunninghamellaceae</taxon>
        <taxon>Absidia</taxon>
    </lineage>
</organism>
<dbReference type="Proteomes" id="UP000078561">
    <property type="component" value="Unassembled WGS sequence"/>
</dbReference>
<dbReference type="GO" id="GO:0080008">
    <property type="term" value="C:Cul4-RING E3 ubiquitin ligase complex"/>
    <property type="evidence" value="ECO:0007669"/>
    <property type="project" value="TreeGrafter"/>
</dbReference>
<evidence type="ECO:0000256" key="3">
    <source>
        <dbReference type="SAM" id="MobiDB-lite"/>
    </source>
</evidence>
<dbReference type="EMBL" id="LT552071">
    <property type="protein sequence ID" value="SAL98367.1"/>
    <property type="molecule type" value="Genomic_DNA"/>
</dbReference>
<dbReference type="SUPFAM" id="SSF50978">
    <property type="entry name" value="WD40 repeat-like"/>
    <property type="match status" value="1"/>
</dbReference>
<dbReference type="OMA" id="SVFACHI"/>
<dbReference type="InterPro" id="IPR052254">
    <property type="entry name" value="CUL4-DDB1_E3_ligase_receptor"/>
</dbReference>
<dbReference type="OrthoDB" id="128867at2759"/>
<dbReference type="PANTHER" id="PTHR44472:SF1">
    <property type="entry name" value="DDB1 AND CUL4 ASSOCIATED FACTOR 4"/>
    <property type="match status" value="1"/>
</dbReference>
<dbReference type="PANTHER" id="PTHR44472">
    <property type="entry name" value="DDB1- AND CUL4-ASSOCIATED FACTOR 4-RELATED"/>
    <property type="match status" value="1"/>
</dbReference>
<accession>A0A168ME62</accession>
<feature type="region of interest" description="Disordered" evidence="3">
    <location>
        <begin position="20"/>
        <end position="60"/>
    </location>
</feature>
<evidence type="ECO:0000313" key="4">
    <source>
        <dbReference type="EMBL" id="SAL98367.1"/>
    </source>
</evidence>
<evidence type="ECO:0000256" key="1">
    <source>
        <dbReference type="ARBA" id="ARBA00022574"/>
    </source>
</evidence>
<sequence length="506" mass="56660">MVDIPGYFYDEEKNRHFKIMPTGPYSAAAINQRKREREREQQQQQKQQVRSTKRRHPLDTSSLLEFHHNRSSVPHLSLRSMVGYGAKSIYKQLTPVGSMPFSHYGDGQYARAPLPLVDNMAVNTLPCDINQQLQTNGGEILVGHQGGLITRYGCQVDPFFQVWPTSQAWHCGSSVTSLHFGQSYYRHGGGWNQTVVGTSMGQDRQLPNKLWRASLSVPPPLDDLATERLYLNHAEGSNHADVLDRCTLPFPSVISSFVKAKDTFWSSCVADDQDTILVGGERQLYILSSNFNVVSQVPSKSAIFTTSLMDQQPQLAWIGRRDGRIVLVDTRQKPPPSLQHALQFYLSSAITHVKPLADSSSGHTLVAGAMDGSLCLLDTRLSIPSSSQPAKKGRPHRWPRQPFSTPIRRFYGHTNDHSRNLAFDVDTNLNLMVMAGVDNVLRMWSLEDQNDEVLPFWSSNPYSGQVCQASILSSVETSDRIPLMKRFNPGLLVCAPTPSLDWFSIP</sequence>
<dbReference type="InterPro" id="IPR036322">
    <property type="entry name" value="WD40_repeat_dom_sf"/>
</dbReference>
<reference evidence="4" key="1">
    <citation type="submission" date="2016-04" db="EMBL/GenBank/DDBJ databases">
        <authorList>
            <person name="Evans L.H."/>
            <person name="Alamgir A."/>
            <person name="Owens N."/>
            <person name="Weber N.D."/>
            <person name="Virtaneva K."/>
            <person name="Barbian K."/>
            <person name="Babar A."/>
            <person name="Rosenke K."/>
        </authorList>
    </citation>
    <scope>NUCLEOTIDE SEQUENCE [LARGE SCALE GENOMIC DNA]</scope>
    <source>
        <strain evidence="4">CBS 101.48</strain>
    </source>
</reference>
<name>A0A168ME62_ABSGL</name>
<gene>
    <name evidence="4" type="primary">ABSGL_03896.1 scaffold 4693</name>
</gene>
<evidence type="ECO:0000256" key="2">
    <source>
        <dbReference type="ARBA" id="ARBA00022737"/>
    </source>
</evidence>
<dbReference type="InParanoid" id="A0A168ME62"/>
<dbReference type="AlphaFoldDB" id="A0A168ME62"/>